<dbReference type="Proteomes" id="UP000188243">
    <property type="component" value="Chromosome"/>
</dbReference>
<feature type="signal peptide" evidence="1">
    <location>
        <begin position="1"/>
        <end position="19"/>
    </location>
</feature>
<evidence type="ECO:0000313" key="3">
    <source>
        <dbReference type="Proteomes" id="UP000188243"/>
    </source>
</evidence>
<dbReference type="EMBL" id="CP019628">
    <property type="protein sequence ID" value="AQQ01887.1"/>
    <property type="molecule type" value="Genomic_DNA"/>
</dbReference>
<gene>
    <name evidence="2" type="ORF">B0W48_20160</name>
</gene>
<protein>
    <recommendedName>
        <fullName evidence="4">SnoaL-like domain-containing protein</fullName>
    </recommendedName>
</protein>
<name>A0A1Q2H3E1_9GAMM</name>
<evidence type="ECO:0000313" key="2">
    <source>
        <dbReference type="EMBL" id="AQQ01887.1"/>
    </source>
</evidence>
<proteinExistence type="predicted"/>
<evidence type="ECO:0008006" key="4">
    <source>
        <dbReference type="Google" id="ProtNLM"/>
    </source>
</evidence>
<dbReference type="InterPro" id="IPR032710">
    <property type="entry name" value="NTF2-like_dom_sf"/>
</dbReference>
<feature type="chain" id="PRO_5012230592" description="SnoaL-like domain-containing protein" evidence="1">
    <location>
        <begin position="20"/>
        <end position="154"/>
    </location>
</feature>
<dbReference type="AlphaFoldDB" id="A0A1Q2H3E1"/>
<dbReference type="Gene3D" id="3.10.450.50">
    <property type="match status" value="1"/>
</dbReference>
<keyword evidence="1" id="KW-0732">Signal</keyword>
<sequence>MRLLLTLGLGLAVSFSAHAEKELDLNAFAQQYYKTMTATQAPNAGTKELEAYLALLTDDIGNQHIPYQPDDSRTPDGKEQMRKGMSFYLGAHTFYKSTLLNTFVFNDTGFAIRYKNDVKGIHPQNKQPIEYTSTMLDVIEIENGKVAMIRKYHE</sequence>
<reference evidence="2 3" key="1">
    <citation type="submission" date="2017-02" db="EMBL/GenBank/DDBJ databases">
        <title>Complete genome sequence of the cold-active Pseudoalteromonas aliena strain EH1 isolated from Arctic seawater.</title>
        <authorList>
            <person name="Kim E."/>
            <person name="Heo E."/>
            <person name="Kim H."/>
            <person name="Kim D."/>
        </authorList>
    </citation>
    <scope>NUCLEOTIDE SEQUENCE [LARGE SCALE GENOMIC DNA]</scope>
    <source>
        <strain evidence="2 3">EH1</strain>
    </source>
</reference>
<dbReference type="KEGG" id="paln:B0W48_20160"/>
<accession>A0A1Q2H3E1</accession>
<organism evidence="2 3">
    <name type="scientific">Pseudoalteromonas aliena</name>
    <dbReference type="NCBI Taxonomy" id="247523"/>
    <lineage>
        <taxon>Bacteria</taxon>
        <taxon>Pseudomonadati</taxon>
        <taxon>Pseudomonadota</taxon>
        <taxon>Gammaproteobacteria</taxon>
        <taxon>Alteromonadales</taxon>
        <taxon>Pseudoalteromonadaceae</taxon>
        <taxon>Pseudoalteromonas</taxon>
    </lineage>
</organism>
<dbReference type="SUPFAM" id="SSF54427">
    <property type="entry name" value="NTF2-like"/>
    <property type="match status" value="1"/>
</dbReference>
<dbReference type="RefSeq" id="WP_077538688.1">
    <property type="nucleotide sequence ID" value="NZ_CP019628.1"/>
</dbReference>
<evidence type="ECO:0000256" key="1">
    <source>
        <dbReference type="SAM" id="SignalP"/>
    </source>
</evidence>